<accession>A0ABS6G057</accession>
<feature type="domain" description="4Fe-4S ferredoxin-type" evidence="5">
    <location>
        <begin position="49"/>
        <end position="80"/>
    </location>
</feature>
<evidence type="ECO:0000256" key="3">
    <source>
        <dbReference type="ARBA" id="ARBA00023004"/>
    </source>
</evidence>
<proteinExistence type="predicted"/>
<dbReference type="EMBL" id="JAHLQK010000001">
    <property type="protein sequence ID" value="MBU5675589.1"/>
    <property type="molecule type" value="Genomic_DNA"/>
</dbReference>
<dbReference type="CDD" id="cd10551">
    <property type="entry name" value="PsrB"/>
    <property type="match status" value="1"/>
</dbReference>
<name>A0ABS6G057_9FIRM</name>
<keyword evidence="2" id="KW-0479">Metal-binding</keyword>
<keyword evidence="1" id="KW-0004">4Fe-4S</keyword>
<organism evidence="6 7">
    <name type="scientific">Alkaliphilus flagellatus</name>
    <dbReference type="NCBI Taxonomy" id="2841507"/>
    <lineage>
        <taxon>Bacteria</taxon>
        <taxon>Bacillati</taxon>
        <taxon>Bacillota</taxon>
        <taxon>Clostridia</taxon>
        <taxon>Peptostreptococcales</taxon>
        <taxon>Natronincolaceae</taxon>
        <taxon>Alkaliphilus</taxon>
    </lineage>
</organism>
<dbReference type="PROSITE" id="PS51379">
    <property type="entry name" value="4FE4S_FER_2"/>
    <property type="match status" value="3"/>
</dbReference>
<dbReference type="InterPro" id="IPR017900">
    <property type="entry name" value="4Fe4S_Fe_S_CS"/>
</dbReference>
<dbReference type="PANTHER" id="PTHR43177:SF3">
    <property type="entry name" value="PROTEIN NRFC HOMOLOG"/>
    <property type="match status" value="1"/>
</dbReference>
<comment type="caution">
    <text evidence="6">The sequence shown here is derived from an EMBL/GenBank/DDBJ whole genome shotgun (WGS) entry which is preliminary data.</text>
</comment>
<keyword evidence="3" id="KW-0408">Iron</keyword>
<dbReference type="PANTHER" id="PTHR43177">
    <property type="entry name" value="PROTEIN NRFC"/>
    <property type="match status" value="1"/>
</dbReference>
<keyword evidence="4" id="KW-0411">Iron-sulfur</keyword>
<feature type="domain" description="4Fe-4S ferredoxin-type" evidence="5">
    <location>
        <begin position="4"/>
        <end position="32"/>
    </location>
</feature>
<feature type="domain" description="4Fe-4S ferredoxin-type" evidence="5">
    <location>
        <begin position="82"/>
        <end position="111"/>
    </location>
</feature>
<evidence type="ECO:0000259" key="5">
    <source>
        <dbReference type="PROSITE" id="PS51379"/>
    </source>
</evidence>
<evidence type="ECO:0000256" key="4">
    <source>
        <dbReference type="ARBA" id="ARBA00023014"/>
    </source>
</evidence>
<dbReference type="InterPro" id="IPR050954">
    <property type="entry name" value="ET_IronSulfur_Cluster-Binding"/>
</dbReference>
<evidence type="ECO:0000256" key="2">
    <source>
        <dbReference type="ARBA" id="ARBA00022723"/>
    </source>
</evidence>
<protein>
    <submittedName>
        <fullName evidence="6">4Fe-4S dicluster domain-containing protein</fullName>
    </submittedName>
</protein>
<evidence type="ECO:0000313" key="6">
    <source>
        <dbReference type="EMBL" id="MBU5675589.1"/>
    </source>
</evidence>
<dbReference type="RefSeq" id="WP_216415058.1">
    <property type="nucleotide sequence ID" value="NZ_JAHLQK010000001.1"/>
</dbReference>
<dbReference type="PROSITE" id="PS00198">
    <property type="entry name" value="4FE4S_FER_1"/>
    <property type="match status" value="1"/>
</dbReference>
<dbReference type="Pfam" id="PF00037">
    <property type="entry name" value="Fer4"/>
    <property type="match status" value="1"/>
</dbReference>
<keyword evidence="7" id="KW-1185">Reference proteome</keyword>
<dbReference type="InterPro" id="IPR017896">
    <property type="entry name" value="4Fe4S_Fe-S-bd"/>
</dbReference>
<reference evidence="6 7" key="1">
    <citation type="submission" date="2021-06" db="EMBL/GenBank/DDBJ databases">
        <authorList>
            <person name="Sun Q."/>
            <person name="Li D."/>
        </authorList>
    </citation>
    <scope>NUCLEOTIDE SEQUENCE [LARGE SCALE GENOMIC DNA]</scope>
    <source>
        <strain evidence="6 7">MSJ-5</strain>
    </source>
</reference>
<gene>
    <name evidence="6" type="ORF">KQI88_04085</name>
</gene>
<dbReference type="Proteomes" id="UP000779508">
    <property type="component" value="Unassembled WGS sequence"/>
</dbReference>
<evidence type="ECO:0000256" key="1">
    <source>
        <dbReference type="ARBA" id="ARBA00022485"/>
    </source>
</evidence>
<dbReference type="Pfam" id="PF13247">
    <property type="entry name" value="Fer4_11"/>
    <property type="match status" value="1"/>
</dbReference>
<evidence type="ECO:0000313" key="7">
    <source>
        <dbReference type="Proteomes" id="UP000779508"/>
    </source>
</evidence>
<sequence>MSKYAMVFDKEKCIGCNACVVACQQGYQLPPDNKLNWVLVNQKGKFPNVIMEFVPALCAHCEDPICVKACPVEGATYKTKEGFVLVDEAKCIGCGACINACPYGARSINAESNKAVKCSFCASRVSNGEAPLCVNTCITDARIFGDIDDPNSEVSKLMKEKQPKQLGDPENINPQVFYL</sequence>